<protein>
    <recommendedName>
        <fullName evidence="5">Xanthine dehydrogenase accessory factor</fullName>
    </recommendedName>
</protein>
<evidence type="ECO:0000259" key="2">
    <source>
        <dbReference type="Pfam" id="PF13478"/>
    </source>
</evidence>
<dbReference type="Gene3D" id="3.40.50.720">
    <property type="entry name" value="NAD(P)-binding Rossmann-like Domain"/>
    <property type="match status" value="1"/>
</dbReference>
<dbReference type="InterPro" id="IPR027051">
    <property type="entry name" value="XdhC_Rossmann_dom"/>
</dbReference>
<dbReference type="Proteomes" id="UP000681343">
    <property type="component" value="Chromosome"/>
</dbReference>
<reference evidence="3" key="1">
    <citation type="submission" date="2020-09" db="EMBL/GenBank/DDBJ databases">
        <title>New species isolated from human feces.</title>
        <authorList>
            <person name="Kitahara M."/>
            <person name="Shigeno Y."/>
            <person name="Shime M."/>
            <person name="Matsumoto Y."/>
            <person name="Nakamura S."/>
            <person name="Motooka D."/>
            <person name="Fukuoka S."/>
            <person name="Nishikawa H."/>
            <person name="Benno Y."/>
        </authorList>
    </citation>
    <scope>NUCLEOTIDE SEQUENCE</scope>
    <source>
        <strain evidence="3">MM35</strain>
    </source>
</reference>
<dbReference type="AlphaFoldDB" id="A0A810PRA2"/>
<evidence type="ECO:0008006" key="5">
    <source>
        <dbReference type="Google" id="ProtNLM"/>
    </source>
</evidence>
<sequence length="322" mass="34865">MQSIFAKLLYEMEKHHDTVLVTIIRESGSTPRGEGAQMLVGAQGPLSGTIGGGNVENLSILHARDLIAQRCSDLHEYPLHRSDTEDIGMVCGGDVTALFTFIPGTDAAWAALAADLLQHIADRRPGYLALPLDGTVGFLTDDPEKESSFTMPLSIGERAILFGAGHCSLALTPVLRSVGFRVTVFDDRPELVTPERFPAAERLICGDFSHIDRYLSCSAEDYIVVMTSGHTHDFIVQEQILRRDFAYVGVIGSRAKTASVNARLRAAGVQETAIASVHTPVGIAIKAVTPEEIAVSIAGEMICERALRREKDGPRHHGCPMH</sequence>
<dbReference type="PANTHER" id="PTHR30388">
    <property type="entry name" value="ALDEHYDE OXIDOREDUCTASE MOLYBDENUM COFACTOR ASSEMBLY PROTEIN"/>
    <property type="match status" value="1"/>
</dbReference>
<organism evidence="3 4">
    <name type="scientific">Vescimonas fastidiosa</name>
    <dbReference type="NCBI Taxonomy" id="2714353"/>
    <lineage>
        <taxon>Bacteria</taxon>
        <taxon>Bacillati</taxon>
        <taxon>Bacillota</taxon>
        <taxon>Clostridia</taxon>
        <taxon>Eubacteriales</taxon>
        <taxon>Oscillospiraceae</taxon>
        <taxon>Vescimonas</taxon>
    </lineage>
</organism>
<dbReference type="InterPro" id="IPR003777">
    <property type="entry name" value="XdhC_CoxI"/>
</dbReference>
<dbReference type="PANTHER" id="PTHR30388:SF6">
    <property type="entry name" value="XANTHINE DEHYDROGENASE SUBUNIT A-RELATED"/>
    <property type="match status" value="1"/>
</dbReference>
<proteinExistence type="predicted"/>
<evidence type="ECO:0000259" key="1">
    <source>
        <dbReference type="Pfam" id="PF02625"/>
    </source>
</evidence>
<gene>
    <name evidence="3" type="ORF">MM35RIKEN_06820</name>
</gene>
<dbReference type="RefSeq" id="WP_212819324.1">
    <property type="nucleotide sequence ID" value="NZ_AP023415.1"/>
</dbReference>
<dbReference type="InterPro" id="IPR052698">
    <property type="entry name" value="MoCofactor_Util/Proc"/>
</dbReference>
<evidence type="ECO:0000313" key="3">
    <source>
        <dbReference type="EMBL" id="BCK78490.1"/>
    </source>
</evidence>
<dbReference type="Pfam" id="PF02625">
    <property type="entry name" value="XdhC_CoxI"/>
    <property type="match status" value="1"/>
</dbReference>
<feature type="domain" description="XdhC Rossmann" evidence="2">
    <location>
        <begin position="160"/>
        <end position="301"/>
    </location>
</feature>
<accession>A0A810PRA2</accession>
<name>A0A810PRA2_9FIRM</name>
<dbReference type="Pfam" id="PF13478">
    <property type="entry name" value="XdhC_C"/>
    <property type="match status" value="1"/>
</dbReference>
<dbReference type="KEGG" id="vfa:MM35RIKEN_06820"/>
<evidence type="ECO:0000313" key="4">
    <source>
        <dbReference type="Proteomes" id="UP000681343"/>
    </source>
</evidence>
<keyword evidence="4" id="KW-1185">Reference proteome</keyword>
<feature type="domain" description="XdhC- CoxI" evidence="1">
    <location>
        <begin position="13"/>
        <end position="77"/>
    </location>
</feature>
<dbReference type="EMBL" id="AP023415">
    <property type="protein sequence ID" value="BCK78490.1"/>
    <property type="molecule type" value="Genomic_DNA"/>
</dbReference>